<comment type="caution">
    <text evidence="2">The sequence shown here is derived from an EMBL/GenBank/DDBJ whole genome shotgun (WGS) entry which is preliminary data.</text>
</comment>
<accession>A0ABD2MS02</accession>
<keyword evidence="3" id="KW-1185">Reference proteome</keyword>
<sequence>MSDMKNVVNTRIRENFLLEAQLSNINQTFSRNDKCFKRGKLNFKIQIENLQAAKENLIEVVKTSKMKMNACQDELKEENSMMKELDTNIDSCIHREEESSDERSRFSTKLNKCRIDKRRIKINCKDNSKLNQTMHEMYV</sequence>
<dbReference type="Proteomes" id="UP001516400">
    <property type="component" value="Unassembled WGS sequence"/>
</dbReference>
<evidence type="ECO:0000313" key="3">
    <source>
        <dbReference type="Proteomes" id="UP001516400"/>
    </source>
</evidence>
<evidence type="ECO:0000313" key="2">
    <source>
        <dbReference type="EMBL" id="KAL3269000.1"/>
    </source>
</evidence>
<feature type="coiled-coil region" evidence="1">
    <location>
        <begin position="40"/>
        <end position="88"/>
    </location>
</feature>
<keyword evidence="1" id="KW-0175">Coiled coil</keyword>
<name>A0ABD2MS02_9CUCU</name>
<dbReference type="AlphaFoldDB" id="A0ABD2MS02"/>
<reference evidence="2 3" key="1">
    <citation type="journal article" date="2021" name="BMC Biol.">
        <title>Horizontally acquired antibacterial genes associated with adaptive radiation of ladybird beetles.</title>
        <authorList>
            <person name="Li H.S."/>
            <person name="Tang X.F."/>
            <person name="Huang Y.H."/>
            <person name="Xu Z.Y."/>
            <person name="Chen M.L."/>
            <person name="Du X.Y."/>
            <person name="Qiu B.Y."/>
            <person name="Chen P.T."/>
            <person name="Zhang W."/>
            <person name="Slipinski A."/>
            <person name="Escalona H.E."/>
            <person name="Waterhouse R.M."/>
            <person name="Zwick A."/>
            <person name="Pang H."/>
        </authorList>
    </citation>
    <scope>NUCLEOTIDE SEQUENCE [LARGE SCALE GENOMIC DNA]</scope>
    <source>
        <strain evidence="2">SYSU2018</strain>
    </source>
</reference>
<dbReference type="EMBL" id="JABFTP020000021">
    <property type="protein sequence ID" value="KAL3269000.1"/>
    <property type="molecule type" value="Genomic_DNA"/>
</dbReference>
<proteinExistence type="predicted"/>
<evidence type="ECO:0000256" key="1">
    <source>
        <dbReference type="SAM" id="Coils"/>
    </source>
</evidence>
<gene>
    <name evidence="2" type="ORF">HHI36_008085</name>
</gene>
<organism evidence="2 3">
    <name type="scientific">Cryptolaemus montrouzieri</name>
    <dbReference type="NCBI Taxonomy" id="559131"/>
    <lineage>
        <taxon>Eukaryota</taxon>
        <taxon>Metazoa</taxon>
        <taxon>Ecdysozoa</taxon>
        <taxon>Arthropoda</taxon>
        <taxon>Hexapoda</taxon>
        <taxon>Insecta</taxon>
        <taxon>Pterygota</taxon>
        <taxon>Neoptera</taxon>
        <taxon>Endopterygota</taxon>
        <taxon>Coleoptera</taxon>
        <taxon>Polyphaga</taxon>
        <taxon>Cucujiformia</taxon>
        <taxon>Coccinelloidea</taxon>
        <taxon>Coccinellidae</taxon>
        <taxon>Scymninae</taxon>
        <taxon>Scymnini</taxon>
        <taxon>Cryptolaemus</taxon>
    </lineage>
</organism>
<protein>
    <submittedName>
        <fullName evidence="2">Uncharacterized protein</fullName>
    </submittedName>
</protein>